<dbReference type="AlphaFoldDB" id="A0A1R4K8Q1"/>
<dbReference type="EMBL" id="FUKR01000071">
    <property type="protein sequence ID" value="SJN40666.1"/>
    <property type="molecule type" value="Genomic_DNA"/>
</dbReference>
<dbReference type="OrthoDB" id="9802126at2"/>
<gene>
    <name evidence="3" type="ORF">FM119_12125</name>
</gene>
<sequence>MRAALYSHDSVGLGHVRRNLALAGALATSDDGERVGGLVITSQPSATVAGTPGGWDWLVLPGIRPSSDGYAARDLDLEPPAVARLRGALVASALEEYRPELLIVDRHPFGASGELRDTIERLRRQPDAPRIVLGLRDVLDEPRRATAEWEDAGGAGRVADAVDEVWVYGDPAVHDPVASGEIPAELAEKVSFTGYLSLGRRSAWTPQRRDPFVLTMVGGGSDGASLAGTVATIAPPRGVRSLIVTGPQMPSEHVEHLRRIAVAGVDVVRQVPDALALVQRAEAVVCMAGYNSLAEVMSTRVPALVVPRHQRRQEQRIRAAALARHGVVAALDPEEADRGAIRRWLHGAVGRRVDRTGLRRDGLAVVPSLARGLVAGHPDGRRGLPLDAATTADNGTPSTGPTTREATAHVR</sequence>
<dbReference type="PANTHER" id="PTHR21015">
    <property type="entry name" value="UDP-N-ACETYLGLUCOSAMINE--N-ACETYLMURAMYL-(PENTAPEPTIDE) PYROPHOSPHORYL-UNDECAPRENOL N-ACETYLGLUCOSAMINE TRANSFERASE 1"/>
    <property type="match status" value="1"/>
</dbReference>
<keyword evidence="4" id="KW-1185">Reference proteome</keyword>
<dbReference type="Proteomes" id="UP000196778">
    <property type="component" value="Unassembled WGS sequence"/>
</dbReference>
<dbReference type="GO" id="GO:0016758">
    <property type="term" value="F:hexosyltransferase activity"/>
    <property type="evidence" value="ECO:0007669"/>
    <property type="project" value="InterPro"/>
</dbReference>
<evidence type="ECO:0000256" key="1">
    <source>
        <dbReference type="SAM" id="MobiDB-lite"/>
    </source>
</evidence>
<dbReference type="Pfam" id="PF04101">
    <property type="entry name" value="Glyco_tran_28_C"/>
    <property type="match status" value="1"/>
</dbReference>
<evidence type="ECO:0000313" key="3">
    <source>
        <dbReference type="EMBL" id="SJN40666.1"/>
    </source>
</evidence>
<proteinExistence type="predicted"/>
<dbReference type="RefSeq" id="WP_087138424.1">
    <property type="nucleotide sequence ID" value="NZ_FUKR01000071.1"/>
</dbReference>
<dbReference type="Gene3D" id="3.40.50.2000">
    <property type="entry name" value="Glycogen Phosphorylase B"/>
    <property type="match status" value="1"/>
</dbReference>
<protein>
    <submittedName>
        <fullName evidence="3">Mlr3248 protein</fullName>
    </submittedName>
</protein>
<organism evidence="3 4">
    <name type="scientific">Mycetocola reblochoni REB411</name>
    <dbReference type="NCBI Taxonomy" id="1255698"/>
    <lineage>
        <taxon>Bacteria</taxon>
        <taxon>Bacillati</taxon>
        <taxon>Actinomycetota</taxon>
        <taxon>Actinomycetes</taxon>
        <taxon>Micrococcales</taxon>
        <taxon>Microbacteriaceae</taxon>
        <taxon>Mycetocola</taxon>
    </lineage>
</organism>
<evidence type="ECO:0000313" key="4">
    <source>
        <dbReference type="Proteomes" id="UP000196778"/>
    </source>
</evidence>
<evidence type="ECO:0000259" key="2">
    <source>
        <dbReference type="Pfam" id="PF04101"/>
    </source>
</evidence>
<dbReference type="SUPFAM" id="SSF53756">
    <property type="entry name" value="UDP-Glycosyltransferase/glycogen phosphorylase"/>
    <property type="match status" value="1"/>
</dbReference>
<feature type="domain" description="Glycosyl transferase family 28 C-terminal" evidence="2">
    <location>
        <begin position="216"/>
        <end position="336"/>
    </location>
</feature>
<feature type="region of interest" description="Disordered" evidence="1">
    <location>
        <begin position="376"/>
        <end position="411"/>
    </location>
</feature>
<feature type="compositionally biased region" description="Polar residues" evidence="1">
    <location>
        <begin position="391"/>
        <end position="405"/>
    </location>
</feature>
<dbReference type="InterPro" id="IPR007235">
    <property type="entry name" value="Glyco_trans_28_C"/>
</dbReference>
<dbReference type="PANTHER" id="PTHR21015:SF28">
    <property type="entry name" value="SLL1722 PROTEIN"/>
    <property type="match status" value="1"/>
</dbReference>
<accession>A0A1R4K8Q1</accession>
<name>A0A1R4K8Q1_9MICO</name>
<reference evidence="4" key="1">
    <citation type="submission" date="2017-02" db="EMBL/GenBank/DDBJ databases">
        <authorList>
            <person name="Dridi B."/>
        </authorList>
    </citation>
    <scope>NUCLEOTIDE SEQUENCE [LARGE SCALE GENOMIC DNA]</scope>
    <source>
        <strain evidence="4">EB411</strain>
    </source>
</reference>